<evidence type="ECO:0000256" key="1">
    <source>
        <dbReference type="ARBA" id="ARBA00023125"/>
    </source>
</evidence>
<evidence type="ECO:0000313" key="5">
    <source>
        <dbReference type="Proteomes" id="UP000249616"/>
    </source>
</evidence>
<dbReference type="PANTHER" id="PTHR30055:SF226">
    <property type="entry name" value="HTH-TYPE TRANSCRIPTIONAL REGULATOR PKSA"/>
    <property type="match status" value="1"/>
</dbReference>
<dbReference type="EMBL" id="CP030073">
    <property type="protein sequence ID" value="AWW35655.1"/>
    <property type="molecule type" value="Genomic_DNA"/>
</dbReference>
<dbReference type="InterPro" id="IPR001647">
    <property type="entry name" value="HTH_TetR"/>
</dbReference>
<organism evidence="4 5">
    <name type="scientific">Streptomyces cadmiisoli</name>
    <dbReference type="NCBI Taxonomy" id="2184053"/>
    <lineage>
        <taxon>Bacteria</taxon>
        <taxon>Bacillati</taxon>
        <taxon>Actinomycetota</taxon>
        <taxon>Actinomycetes</taxon>
        <taxon>Kitasatosporales</taxon>
        <taxon>Streptomycetaceae</taxon>
        <taxon>Streptomyces</taxon>
        <taxon>Streptomyces aurantiacus group</taxon>
    </lineage>
</organism>
<dbReference type="AlphaFoldDB" id="A0A2Z4IS47"/>
<proteinExistence type="predicted"/>
<gene>
    <name evidence="4" type="ORF">DN051_02400</name>
</gene>
<dbReference type="Proteomes" id="UP000249616">
    <property type="component" value="Chromosome"/>
</dbReference>
<dbReference type="InterPro" id="IPR050109">
    <property type="entry name" value="HTH-type_TetR-like_transc_reg"/>
</dbReference>
<dbReference type="PANTHER" id="PTHR30055">
    <property type="entry name" value="HTH-TYPE TRANSCRIPTIONAL REGULATOR RUTR"/>
    <property type="match status" value="1"/>
</dbReference>
<keyword evidence="1" id="KW-0238">DNA-binding</keyword>
<reference evidence="4 5" key="1">
    <citation type="journal article" date="2019" name="Int. J. Syst. Evol. Microbiol.">
        <title>Streptomyces cadmiisoli sp. nov., a novel actinomycete isolated from cadmium-contaminated soil.</title>
        <authorList>
            <person name="Li K."/>
            <person name="Tang X."/>
            <person name="Zhao J."/>
            <person name="Guo Y."/>
            <person name="Tang Y."/>
            <person name="Gao J."/>
        </authorList>
    </citation>
    <scope>NUCLEOTIDE SEQUENCE [LARGE SCALE GENOMIC DNA]</scope>
    <source>
        <strain evidence="4 5">ZFG47</strain>
    </source>
</reference>
<evidence type="ECO:0000256" key="2">
    <source>
        <dbReference type="SAM" id="MobiDB-lite"/>
    </source>
</evidence>
<sequence length="214" mass="23655">MSPRSKPTPGRTQASGRPSRRAEYAEATRRAVIDEARRLFSERGYFATKVDDIAAAARVSPATVYVVGGKQGLLRILVDLWSAAPEVDTARRSLEEAEDAAEILRIVADLTRRMREDYGDVMRVVLNTAPHDTAAAEGLAIATQRYRDGTAAAARRLADLGALRDGIDAERALDILWFYFGYQGFFTLIDDNGWSHAQAEEWLLTAARQALLRS</sequence>
<accession>A0A2Z4IS47</accession>
<feature type="domain" description="HTH tetR-type" evidence="3">
    <location>
        <begin position="33"/>
        <end position="65"/>
    </location>
</feature>
<dbReference type="GO" id="GO:0003700">
    <property type="term" value="F:DNA-binding transcription factor activity"/>
    <property type="evidence" value="ECO:0007669"/>
    <property type="project" value="TreeGrafter"/>
</dbReference>
<dbReference type="Gene3D" id="1.10.357.10">
    <property type="entry name" value="Tetracycline Repressor, domain 2"/>
    <property type="match status" value="1"/>
</dbReference>
<dbReference type="KEGG" id="scad:DN051_02400"/>
<feature type="region of interest" description="Disordered" evidence="2">
    <location>
        <begin position="1"/>
        <end position="25"/>
    </location>
</feature>
<dbReference type="Pfam" id="PF00440">
    <property type="entry name" value="TetR_N"/>
    <property type="match status" value="1"/>
</dbReference>
<keyword evidence="5" id="KW-1185">Reference proteome</keyword>
<name>A0A2Z4IS47_9ACTN</name>
<dbReference type="GO" id="GO:0000976">
    <property type="term" value="F:transcription cis-regulatory region binding"/>
    <property type="evidence" value="ECO:0007669"/>
    <property type="project" value="TreeGrafter"/>
</dbReference>
<dbReference type="InterPro" id="IPR009057">
    <property type="entry name" value="Homeodomain-like_sf"/>
</dbReference>
<dbReference type="SUPFAM" id="SSF46689">
    <property type="entry name" value="Homeodomain-like"/>
    <property type="match status" value="1"/>
</dbReference>
<dbReference type="RefSeq" id="WP_053758926.1">
    <property type="nucleotide sequence ID" value="NZ_CP030073.1"/>
</dbReference>
<protein>
    <submittedName>
        <fullName evidence="4">TetR/AcrR family transcriptional regulator</fullName>
    </submittedName>
</protein>
<evidence type="ECO:0000313" key="4">
    <source>
        <dbReference type="EMBL" id="AWW35655.1"/>
    </source>
</evidence>
<evidence type="ECO:0000259" key="3">
    <source>
        <dbReference type="Pfam" id="PF00440"/>
    </source>
</evidence>